<feature type="region of interest" description="Disordered" evidence="11">
    <location>
        <begin position="38"/>
        <end position="58"/>
    </location>
</feature>
<keyword evidence="15" id="KW-1185">Reference proteome</keyword>
<dbReference type="CDD" id="cd07165">
    <property type="entry name" value="NR_DBD_DmE78_like"/>
    <property type="match status" value="1"/>
</dbReference>
<dbReference type="InterPro" id="IPR001628">
    <property type="entry name" value="Znf_hrmn_rcpt"/>
</dbReference>
<keyword evidence="9 10" id="KW-0539">Nucleus</keyword>
<organism evidence="14 15">
    <name type="scientific">Pseudolycoriella hygida</name>
    <dbReference type="NCBI Taxonomy" id="35572"/>
    <lineage>
        <taxon>Eukaryota</taxon>
        <taxon>Metazoa</taxon>
        <taxon>Ecdysozoa</taxon>
        <taxon>Arthropoda</taxon>
        <taxon>Hexapoda</taxon>
        <taxon>Insecta</taxon>
        <taxon>Pterygota</taxon>
        <taxon>Neoptera</taxon>
        <taxon>Endopterygota</taxon>
        <taxon>Diptera</taxon>
        <taxon>Nematocera</taxon>
        <taxon>Sciaroidea</taxon>
        <taxon>Sciaridae</taxon>
        <taxon>Pseudolycoriella</taxon>
    </lineage>
</organism>
<dbReference type="PRINTS" id="PR00398">
    <property type="entry name" value="STRDHORMONER"/>
</dbReference>
<evidence type="ECO:0000256" key="4">
    <source>
        <dbReference type="ARBA" id="ARBA00022833"/>
    </source>
</evidence>
<dbReference type="GO" id="GO:0003700">
    <property type="term" value="F:DNA-binding transcription factor activity"/>
    <property type="evidence" value="ECO:0007669"/>
    <property type="project" value="InterPro"/>
</dbReference>
<dbReference type="SMART" id="SM00430">
    <property type="entry name" value="HOLI"/>
    <property type="match status" value="1"/>
</dbReference>
<keyword evidence="3 10" id="KW-0863">Zinc-finger</keyword>
<evidence type="ECO:0000313" key="14">
    <source>
        <dbReference type="EMBL" id="KAJ6640764.1"/>
    </source>
</evidence>
<dbReference type="OrthoDB" id="6081310at2759"/>
<dbReference type="InterPro" id="IPR035500">
    <property type="entry name" value="NHR-like_dom_sf"/>
</dbReference>
<dbReference type="Pfam" id="PF00105">
    <property type="entry name" value="zf-C4"/>
    <property type="match status" value="1"/>
</dbReference>
<proteinExistence type="inferred from homology"/>
<dbReference type="SMART" id="SM00399">
    <property type="entry name" value="ZnF_C4"/>
    <property type="match status" value="1"/>
</dbReference>
<dbReference type="FunFam" id="1.10.565.10:FF:000044">
    <property type="entry name" value="Ecdysone-induced protein 78C, isoform D"/>
    <property type="match status" value="1"/>
</dbReference>
<dbReference type="GO" id="GO:0008270">
    <property type="term" value="F:zinc ion binding"/>
    <property type="evidence" value="ECO:0007669"/>
    <property type="project" value="UniProtKB-KW"/>
</dbReference>
<dbReference type="InterPro" id="IPR048008">
    <property type="entry name" value="NR_LBD_DmE78-like"/>
</dbReference>
<reference evidence="14" key="1">
    <citation type="submission" date="2022-07" db="EMBL/GenBank/DDBJ databases">
        <authorList>
            <person name="Trinca V."/>
            <person name="Uliana J.V.C."/>
            <person name="Torres T.T."/>
            <person name="Ward R.J."/>
            <person name="Monesi N."/>
        </authorList>
    </citation>
    <scope>NUCLEOTIDE SEQUENCE</scope>
    <source>
        <strain evidence="14">HSMRA1968</strain>
        <tissue evidence="14">Whole embryos</tissue>
    </source>
</reference>
<feature type="non-terminal residue" evidence="14">
    <location>
        <position position="506"/>
    </location>
</feature>
<evidence type="ECO:0000256" key="10">
    <source>
        <dbReference type="RuleBase" id="RU004334"/>
    </source>
</evidence>
<keyword evidence="7 10" id="KW-0804">Transcription</keyword>
<name>A0A9Q0N1B1_9DIPT</name>
<dbReference type="CDD" id="cd06941">
    <property type="entry name" value="NR_LBD_DmE78_like"/>
    <property type="match status" value="1"/>
</dbReference>
<feature type="region of interest" description="Disordered" evidence="11">
    <location>
        <begin position="1"/>
        <end position="25"/>
    </location>
</feature>
<dbReference type="PROSITE" id="PS51030">
    <property type="entry name" value="NUCLEAR_REC_DBD_2"/>
    <property type="match status" value="1"/>
</dbReference>
<comment type="similarity">
    <text evidence="10">Belongs to the nuclear hormone receptor family.</text>
</comment>
<comment type="subcellular location">
    <subcellularLocation>
        <location evidence="1 10">Nucleus</location>
    </subcellularLocation>
</comment>
<evidence type="ECO:0000259" key="13">
    <source>
        <dbReference type="PROSITE" id="PS51843"/>
    </source>
</evidence>
<evidence type="ECO:0000256" key="1">
    <source>
        <dbReference type="ARBA" id="ARBA00004123"/>
    </source>
</evidence>
<dbReference type="AlphaFoldDB" id="A0A9Q0N1B1"/>
<evidence type="ECO:0000256" key="6">
    <source>
        <dbReference type="ARBA" id="ARBA00023125"/>
    </source>
</evidence>
<dbReference type="SUPFAM" id="SSF48508">
    <property type="entry name" value="Nuclear receptor ligand-binding domain"/>
    <property type="match status" value="1"/>
</dbReference>
<dbReference type="Gene3D" id="3.30.50.10">
    <property type="entry name" value="Erythroid Transcription Factor GATA-1, subunit A"/>
    <property type="match status" value="1"/>
</dbReference>
<evidence type="ECO:0000256" key="3">
    <source>
        <dbReference type="ARBA" id="ARBA00022771"/>
    </source>
</evidence>
<protein>
    <submittedName>
        <fullName evidence="14">Ecdysone-induced protein 78C</fullName>
    </submittedName>
</protein>
<keyword evidence="2 10" id="KW-0479">Metal-binding</keyword>
<evidence type="ECO:0000313" key="15">
    <source>
        <dbReference type="Proteomes" id="UP001151699"/>
    </source>
</evidence>
<dbReference type="PROSITE" id="PS00031">
    <property type="entry name" value="NUCLEAR_REC_DBD_1"/>
    <property type="match status" value="1"/>
</dbReference>
<dbReference type="InterPro" id="IPR000536">
    <property type="entry name" value="Nucl_hrmn_rcpt_lig-bd"/>
</dbReference>
<dbReference type="Gene3D" id="1.10.565.10">
    <property type="entry name" value="Retinoid X Receptor"/>
    <property type="match status" value="1"/>
</dbReference>
<evidence type="ECO:0000256" key="8">
    <source>
        <dbReference type="ARBA" id="ARBA00023170"/>
    </source>
</evidence>
<accession>A0A9Q0N1B1</accession>
<dbReference type="SUPFAM" id="SSF57716">
    <property type="entry name" value="Glucocorticoid receptor-like (DNA-binding domain)"/>
    <property type="match status" value="1"/>
</dbReference>
<dbReference type="PRINTS" id="PR00047">
    <property type="entry name" value="STROIDFINGER"/>
</dbReference>
<evidence type="ECO:0000256" key="5">
    <source>
        <dbReference type="ARBA" id="ARBA00023015"/>
    </source>
</evidence>
<keyword evidence="6 10" id="KW-0238">DNA-binding</keyword>
<dbReference type="Pfam" id="PF00104">
    <property type="entry name" value="Hormone_recep"/>
    <property type="match status" value="1"/>
</dbReference>
<dbReference type="PROSITE" id="PS51843">
    <property type="entry name" value="NR_LBD"/>
    <property type="match status" value="1"/>
</dbReference>
<evidence type="ECO:0000259" key="12">
    <source>
        <dbReference type="PROSITE" id="PS51030"/>
    </source>
</evidence>
<dbReference type="PANTHER" id="PTHR45805">
    <property type="entry name" value="NUCLEAR HORMONE RECEPTOR HR3-RELATED"/>
    <property type="match status" value="1"/>
</dbReference>
<feature type="domain" description="Nuclear receptor" evidence="12">
    <location>
        <begin position="120"/>
        <end position="195"/>
    </location>
</feature>
<sequence length="506" mass="56253">MSASPIEGRRRMELPTSSTCSTDGNSVTISTLQITLQIHDPDTPETPQTPVSPRESISPDGLTLISSGSSDTAASEKFVGSGIGQFQIIQPPVLVNIKSEQQFATADSNSNSTGVPSKQFVPCKVCGDKASGYHYGVTSCEGCKGFFRRSIQKQIEYRCLRDGKCLVIRLNRNRCQFCRFKKCLSVGMSRDSVRYGRVPKRSRELCGSNDDNASIRMCSVATPPDISPLAPDPELPGSTELSVYDVILCVSQAHRSHCTYIDESTRGIQRLPINIPMTILNNVECEVTTSQIESLENKKIWLWQQYASRITPSVQRVVEFAKRVPGFSEFSQDDQLILIKLGFFEVWLSHVTKIATEADALLTFDDGSYLTKEQLEILYDNEFVSAFQSFSTSVKAFGLSDTEVGLFSALVLLTSQRPGITEHKQISRIREKIAEALRVQIVRSRPGSTASLQLMPALEAKIPELRGLGARHCTHLDWLRTNWTNIRLPPLFAEIFDIPKSEDDLN</sequence>
<keyword evidence="4 10" id="KW-0862">Zinc</keyword>
<dbReference type="GO" id="GO:0043565">
    <property type="term" value="F:sequence-specific DNA binding"/>
    <property type="evidence" value="ECO:0007669"/>
    <property type="project" value="InterPro"/>
</dbReference>
<evidence type="ECO:0000256" key="7">
    <source>
        <dbReference type="ARBA" id="ARBA00023163"/>
    </source>
</evidence>
<dbReference type="PANTHER" id="PTHR45805:SF10">
    <property type="entry name" value="ECDYSONE-INDUCED PROTEIN 78C"/>
    <property type="match status" value="1"/>
</dbReference>
<evidence type="ECO:0000256" key="9">
    <source>
        <dbReference type="ARBA" id="ARBA00023242"/>
    </source>
</evidence>
<keyword evidence="5 10" id="KW-0805">Transcription regulation</keyword>
<dbReference type="GO" id="GO:0005634">
    <property type="term" value="C:nucleus"/>
    <property type="evidence" value="ECO:0007669"/>
    <property type="project" value="UniProtKB-SubCell"/>
</dbReference>
<evidence type="ECO:0000256" key="11">
    <source>
        <dbReference type="SAM" id="MobiDB-lite"/>
    </source>
</evidence>
<dbReference type="EMBL" id="WJQU01000002">
    <property type="protein sequence ID" value="KAJ6640764.1"/>
    <property type="molecule type" value="Genomic_DNA"/>
</dbReference>
<gene>
    <name evidence="14" type="primary">Eip78C</name>
    <name evidence="14" type="ORF">Bhyg_05696</name>
</gene>
<dbReference type="Proteomes" id="UP001151699">
    <property type="component" value="Chromosome B"/>
</dbReference>
<dbReference type="FunFam" id="3.30.50.10:FF:000056">
    <property type="entry name" value="Peroxisome proliferator-activated receptor gamma"/>
    <property type="match status" value="1"/>
</dbReference>
<evidence type="ECO:0000256" key="2">
    <source>
        <dbReference type="ARBA" id="ARBA00022723"/>
    </source>
</evidence>
<comment type="caution">
    <text evidence="14">The sequence shown here is derived from an EMBL/GenBank/DDBJ whole genome shotgun (WGS) entry which is preliminary data.</text>
</comment>
<feature type="domain" description="NR LBD" evidence="13">
    <location>
        <begin position="274"/>
        <end position="498"/>
    </location>
</feature>
<keyword evidence="8 10" id="KW-0675">Receptor</keyword>
<feature type="compositionally biased region" description="Polar residues" evidence="11">
    <location>
        <begin position="15"/>
        <end position="25"/>
    </location>
</feature>
<dbReference type="InterPro" id="IPR001723">
    <property type="entry name" value="Nuclear_hrmn_rcpt"/>
</dbReference>
<dbReference type="InterPro" id="IPR013088">
    <property type="entry name" value="Znf_NHR/GATA"/>
</dbReference>